<name>A0AAN7A0F0_9PEZI</name>
<dbReference type="AlphaFoldDB" id="A0AAN7A0F0"/>
<protein>
    <submittedName>
        <fullName evidence="2">Uncharacterized protein</fullName>
    </submittedName>
</protein>
<feature type="compositionally biased region" description="Basic and acidic residues" evidence="1">
    <location>
        <begin position="82"/>
        <end position="99"/>
    </location>
</feature>
<evidence type="ECO:0000313" key="3">
    <source>
        <dbReference type="Proteomes" id="UP001302321"/>
    </source>
</evidence>
<feature type="compositionally biased region" description="Low complexity" evidence="1">
    <location>
        <begin position="54"/>
        <end position="67"/>
    </location>
</feature>
<gene>
    <name evidence="2" type="ORF">QBC36DRAFT_125242</name>
</gene>
<reference evidence="2" key="2">
    <citation type="submission" date="2023-05" db="EMBL/GenBank/DDBJ databases">
        <authorList>
            <consortium name="Lawrence Berkeley National Laboratory"/>
            <person name="Steindorff A."/>
            <person name="Hensen N."/>
            <person name="Bonometti L."/>
            <person name="Westerberg I."/>
            <person name="Brannstrom I.O."/>
            <person name="Guillou S."/>
            <person name="Cros-Aarteil S."/>
            <person name="Calhoun S."/>
            <person name="Haridas S."/>
            <person name="Kuo A."/>
            <person name="Mondo S."/>
            <person name="Pangilinan J."/>
            <person name="Riley R."/>
            <person name="Labutti K."/>
            <person name="Andreopoulos B."/>
            <person name="Lipzen A."/>
            <person name="Chen C."/>
            <person name="Yanf M."/>
            <person name="Daum C."/>
            <person name="Ng V."/>
            <person name="Clum A."/>
            <person name="Ohm R."/>
            <person name="Martin F."/>
            <person name="Silar P."/>
            <person name="Natvig D."/>
            <person name="Lalanne C."/>
            <person name="Gautier V."/>
            <person name="Ament-Velasquez S.L."/>
            <person name="Kruys A."/>
            <person name="Hutchinson M.I."/>
            <person name="Powell A.J."/>
            <person name="Barry K."/>
            <person name="Miller A.N."/>
            <person name="Grigoriev I.V."/>
            <person name="Debuchy R."/>
            <person name="Gladieux P."/>
            <person name="Thoren M.H."/>
            <person name="Johannesson H."/>
        </authorList>
    </citation>
    <scope>NUCLEOTIDE SEQUENCE</scope>
    <source>
        <strain evidence="2">CBS 892.96</strain>
    </source>
</reference>
<feature type="region of interest" description="Disordered" evidence="1">
    <location>
        <begin position="54"/>
        <end position="99"/>
    </location>
</feature>
<dbReference type="EMBL" id="MU866820">
    <property type="protein sequence ID" value="KAK4170706.1"/>
    <property type="molecule type" value="Genomic_DNA"/>
</dbReference>
<comment type="caution">
    <text evidence="2">The sequence shown here is derived from an EMBL/GenBank/DDBJ whole genome shotgun (WGS) entry which is preliminary data.</text>
</comment>
<keyword evidence="3" id="KW-1185">Reference proteome</keyword>
<evidence type="ECO:0000313" key="2">
    <source>
        <dbReference type="EMBL" id="KAK4170706.1"/>
    </source>
</evidence>
<sequence>MFQRPLRQSLRIFGTFTQPTKTSTIYRRFFSSNKMKLLYPTSLALDSAKITGFSPPSLSTPTTSAAPSSPPTISFRGNGPQPDRERESFGTLRDTKVPI</sequence>
<dbReference type="Proteomes" id="UP001302321">
    <property type="component" value="Unassembled WGS sequence"/>
</dbReference>
<organism evidence="2 3">
    <name type="scientific">Triangularia setosa</name>
    <dbReference type="NCBI Taxonomy" id="2587417"/>
    <lineage>
        <taxon>Eukaryota</taxon>
        <taxon>Fungi</taxon>
        <taxon>Dikarya</taxon>
        <taxon>Ascomycota</taxon>
        <taxon>Pezizomycotina</taxon>
        <taxon>Sordariomycetes</taxon>
        <taxon>Sordariomycetidae</taxon>
        <taxon>Sordariales</taxon>
        <taxon>Podosporaceae</taxon>
        <taxon>Triangularia</taxon>
    </lineage>
</organism>
<proteinExistence type="predicted"/>
<evidence type="ECO:0000256" key="1">
    <source>
        <dbReference type="SAM" id="MobiDB-lite"/>
    </source>
</evidence>
<reference evidence="2" key="1">
    <citation type="journal article" date="2023" name="Mol. Phylogenet. Evol.">
        <title>Genome-scale phylogeny and comparative genomics of the fungal order Sordariales.</title>
        <authorList>
            <person name="Hensen N."/>
            <person name="Bonometti L."/>
            <person name="Westerberg I."/>
            <person name="Brannstrom I.O."/>
            <person name="Guillou S."/>
            <person name="Cros-Aarteil S."/>
            <person name="Calhoun S."/>
            <person name="Haridas S."/>
            <person name="Kuo A."/>
            <person name="Mondo S."/>
            <person name="Pangilinan J."/>
            <person name="Riley R."/>
            <person name="LaButti K."/>
            <person name="Andreopoulos B."/>
            <person name="Lipzen A."/>
            <person name="Chen C."/>
            <person name="Yan M."/>
            <person name="Daum C."/>
            <person name="Ng V."/>
            <person name="Clum A."/>
            <person name="Steindorff A."/>
            <person name="Ohm R.A."/>
            <person name="Martin F."/>
            <person name="Silar P."/>
            <person name="Natvig D.O."/>
            <person name="Lalanne C."/>
            <person name="Gautier V."/>
            <person name="Ament-Velasquez S.L."/>
            <person name="Kruys A."/>
            <person name="Hutchinson M.I."/>
            <person name="Powell A.J."/>
            <person name="Barry K."/>
            <person name="Miller A.N."/>
            <person name="Grigoriev I.V."/>
            <person name="Debuchy R."/>
            <person name="Gladieux P."/>
            <person name="Hiltunen Thoren M."/>
            <person name="Johannesson H."/>
        </authorList>
    </citation>
    <scope>NUCLEOTIDE SEQUENCE</scope>
    <source>
        <strain evidence="2">CBS 892.96</strain>
    </source>
</reference>
<accession>A0AAN7A0F0</accession>